<evidence type="ECO:0000259" key="1">
    <source>
        <dbReference type="Pfam" id="PF13472"/>
    </source>
</evidence>
<dbReference type="SUPFAM" id="SSF52266">
    <property type="entry name" value="SGNH hydrolase"/>
    <property type="match status" value="1"/>
</dbReference>
<dbReference type="Proteomes" id="UP000230821">
    <property type="component" value="Unassembled WGS sequence"/>
</dbReference>
<comment type="caution">
    <text evidence="2">The sequence shown here is derived from an EMBL/GenBank/DDBJ whole genome shotgun (WGS) entry which is preliminary data.</text>
</comment>
<dbReference type="InterPro" id="IPR013830">
    <property type="entry name" value="SGNH_hydro"/>
</dbReference>
<dbReference type="Pfam" id="PF13472">
    <property type="entry name" value="Lipase_GDSL_2"/>
    <property type="match status" value="1"/>
</dbReference>
<name>A0A2G6KKM4_9BACT</name>
<dbReference type="GO" id="GO:0004622">
    <property type="term" value="F:phosphatidylcholine lysophospholipase activity"/>
    <property type="evidence" value="ECO:0007669"/>
    <property type="project" value="TreeGrafter"/>
</dbReference>
<proteinExistence type="predicted"/>
<dbReference type="PROSITE" id="PS51257">
    <property type="entry name" value="PROKAR_LIPOPROTEIN"/>
    <property type="match status" value="1"/>
</dbReference>
<dbReference type="EMBL" id="PDSK01000022">
    <property type="protein sequence ID" value="PIE36218.1"/>
    <property type="molecule type" value="Genomic_DNA"/>
</dbReference>
<evidence type="ECO:0000313" key="3">
    <source>
        <dbReference type="Proteomes" id="UP000230821"/>
    </source>
</evidence>
<protein>
    <recommendedName>
        <fullName evidence="1">SGNH hydrolase-type esterase domain-containing protein</fullName>
    </recommendedName>
</protein>
<dbReference type="InterPro" id="IPR051532">
    <property type="entry name" value="Ester_Hydrolysis_Enzymes"/>
</dbReference>
<reference evidence="2 3" key="1">
    <citation type="submission" date="2017-10" db="EMBL/GenBank/DDBJ databases">
        <title>Novel microbial diversity and functional potential in the marine mammal oral microbiome.</title>
        <authorList>
            <person name="Dudek N.K."/>
            <person name="Sun C.L."/>
            <person name="Burstein D."/>
            <person name="Kantor R.S."/>
            <person name="Aliaga Goltsman D.S."/>
            <person name="Bik E.M."/>
            <person name="Thomas B.C."/>
            <person name="Banfield J.F."/>
            <person name="Relman D.A."/>
        </authorList>
    </citation>
    <scope>NUCLEOTIDE SEQUENCE [LARGE SCALE GENOMIC DNA]</scope>
    <source>
        <strain evidence="2">DOLJORAL78_47_16</strain>
    </source>
</reference>
<dbReference type="PANTHER" id="PTHR30383">
    <property type="entry name" value="THIOESTERASE 1/PROTEASE 1/LYSOPHOSPHOLIPASE L1"/>
    <property type="match status" value="1"/>
</dbReference>
<dbReference type="Gene3D" id="3.40.50.1110">
    <property type="entry name" value="SGNH hydrolase"/>
    <property type="match status" value="1"/>
</dbReference>
<organism evidence="2 3">
    <name type="scientific">candidate division KSB3 bacterium</name>
    <dbReference type="NCBI Taxonomy" id="2044937"/>
    <lineage>
        <taxon>Bacteria</taxon>
        <taxon>candidate division KSB3</taxon>
    </lineage>
</organism>
<dbReference type="AlphaFoldDB" id="A0A2G6KKM4"/>
<gene>
    <name evidence="2" type="ORF">CSA56_00960</name>
</gene>
<accession>A0A2G6KKM4</accession>
<dbReference type="InterPro" id="IPR036514">
    <property type="entry name" value="SGNH_hydro_sf"/>
</dbReference>
<dbReference type="PANTHER" id="PTHR30383:SF5">
    <property type="entry name" value="SGNH HYDROLASE-TYPE ESTERASE DOMAIN-CONTAINING PROTEIN"/>
    <property type="match status" value="1"/>
</dbReference>
<sequence length="237" mass="25748">MTEDDVKLTSFLRTITCSILLCCLGFAGCQNDSSSPTQPAMRERLVYVGMGASDAVGIGAFPLENGYVYKIRDSLQAYAVTVELHNLGVSGKRIGYIESTELPAAIANQPDVVTIWAGPNDLIGGVSVETFEARLQSVFAQLRQQTSAIVVMANVPDLTTLPRFQLFSDSDVTSERVFAYNAAIARQTSTYAIPLVDLYAGGYADNIDYISLDGFHPSNGGYAKMAELYLEQIIKYL</sequence>
<evidence type="ECO:0000313" key="2">
    <source>
        <dbReference type="EMBL" id="PIE36218.1"/>
    </source>
</evidence>
<feature type="domain" description="SGNH hydrolase-type esterase" evidence="1">
    <location>
        <begin position="61"/>
        <end position="223"/>
    </location>
</feature>